<gene>
    <name evidence="1" type="ORF">NEZAVI_LOCUS14962</name>
</gene>
<dbReference type="OrthoDB" id="10340595at2759"/>
<name>A0A9P0HSF5_NEZVI</name>
<dbReference type="Proteomes" id="UP001152798">
    <property type="component" value="Chromosome 7"/>
</dbReference>
<keyword evidence="2" id="KW-1185">Reference proteome</keyword>
<accession>A0A9P0HSF5</accession>
<protein>
    <submittedName>
        <fullName evidence="1">Uncharacterized protein</fullName>
    </submittedName>
</protein>
<evidence type="ECO:0000313" key="1">
    <source>
        <dbReference type="EMBL" id="CAH1407180.1"/>
    </source>
</evidence>
<reference evidence="1" key="1">
    <citation type="submission" date="2022-01" db="EMBL/GenBank/DDBJ databases">
        <authorList>
            <person name="King R."/>
        </authorList>
    </citation>
    <scope>NUCLEOTIDE SEQUENCE</scope>
</reference>
<evidence type="ECO:0000313" key="2">
    <source>
        <dbReference type="Proteomes" id="UP001152798"/>
    </source>
</evidence>
<organism evidence="1 2">
    <name type="scientific">Nezara viridula</name>
    <name type="common">Southern green stink bug</name>
    <name type="synonym">Cimex viridulus</name>
    <dbReference type="NCBI Taxonomy" id="85310"/>
    <lineage>
        <taxon>Eukaryota</taxon>
        <taxon>Metazoa</taxon>
        <taxon>Ecdysozoa</taxon>
        <taxon>Arthropoda</taxon>
        <taxon>Hexapoda</taxon>
        <taxon>Insecta</taxon>
        <taxon>Pterygota</taxon>
        <taxon>Neoptera</taxon>
        <taxon>Paraneoptera</taxon>
        <taxon>Hemiptera</taxon>
        <taxon>Heteroptera</taxon>
        <taxon>Panheteroptera</taxon>
        <taxon>Pentatomomorpha</taxon>
        <taxon>Pentatomoidea</taxon>
        <taxon>Pentatomidae</taxon>
        <taxon>Pentatominae</taxon>
        <taxon>Nezara</taxon>
    </lineage>
</organism>
<dbReference type="EMBL" id="OV725083">
    <property type="protein sequence ID" value="CAH1407180.1"/>
    <property type="molecule type" value="Genomic_DNA"/>
</dbReference>
<dbReference type="AlphaFoldDB" id="A0A9P0HSF5"/>
<sequence length="81" mass="9190">MSRHRAVGINSDVFVPVRHFPLYPHRPALSAQFFRSTPLSVPPGVVRSPPHGRSLVEGRGCGMGYRRTCRYHGTEVQWYRG</sequence>
<proteinExistence type="predicted"/>